<keyword evidence="4" id="KW-0832">Ubl conjugation</keyword>
<dbReference type="Bgee" id="ENSACAG00000017614">
    <property type="expression patterns" value="Expressed in embryonic post-anal tail and 13 other cell types or tissues"/>
</dbReference>
<keyword evidence="6" id="KW-0010">Activator</keyword>
<evidence type="ECO:0000313" key="12">
    <source>
        <dbReference type="Ensembl" id="ENSACAP00000032699.1"/>
    </source>
</evidence>
<organism evidence="12 13">
    <name type="scientific">Anolis carolinensis</name>
    <name type="common">Green anole</name>
    <name type="synonym">American chameleon</name>
    <dbReference type="NCBI Taxonomy" id="28377"/>
    <lineage>
        <taxon>Eukaryota</taxon>
        <taxon>Metazoa</taxon>
        <taxon>Chordata</taxon>
        <taxon>Craniata</taxon>
        <taxon>Vertebrata</taxon>
        <taxon>Euteleostomi</taxon>
        <taxon>Lepidosauria</taxon>
        <taxon>Squamata</taxon>
        <taxon>Bifurcata</taxon>
        <taxon>Unidentata</taxon>
        <taxon>Episquamata</taxon>
        <taxon>Toxicofera</taxon>
        <taxon>Iguania</taxon>
        <taxon>Dactyloidae</taxon>
        <taxon>Anolis</taxon>
    </lineage>
</organism>
<evidence type="ECO:0000313" key="13">
    <source>
        <dbReference type="Proteomes" id="UP000001646"/>
    </source>
</evidence>
<dbReference type="InterPro" id="IPR038704">
    <property type="entry name" value="YEAST_sf"/>
</dbReference>
<feature type="compositionally biased region" description="Acidic residues" evidence="10">
    <location>
        <begin position="600"/>
        <end position="615"/>
    </location>
</feature>
<keyword evidence="3" id="KW-0597">Phosphoprotein</keyword>
<feature type="compositionally biased region" description="Low complexity" evidence="10">
    <location>
        <begin position="632"/>
        <end position="647"/>
    </location>
</feature>
<evidence type="ECO:0000256" key="3">
    <source>
        <dbReference type="ARBA" id="ARBA00022553"/>
    </source>
</evidence>
<keyword evidence="5" id="KW-0805">Transcription regulation</keyword>
<dbReference type="GO" id="GO:0008023">
    <property type="term" value="C:transcription elongation factor complex"/>
    <property type="evidence" value="ECO:0000318"/>
    <property type="project" value="GO_Central"/>
</dbReference>
<keyword evidence="7" id="KW-0804">Transcription</keyword>
<dbReference type="GO" id="GO:0090090">
    <property type="term" value="P:negative regulation of canonical Wnt signaling pathway"/>
    <property type="evidence" value="ECO:0007669"/>
    <property type="project" value="Ensembl"/>
</dbReference>
<dbReference type="PANTHER" id="PTHR47827:SF5">
    <property type="entry name" value="PROTEIN AF-9"/>
    <property type="match status" value="1"/>
</dbReference>
<dbReference type="Ensembl" id="ENSACAT00000054034.1">
    <property type="protein sequence ID" value="ENSACAP00000032699.1"/>
    <property type="gene ID" value="ENSACAG00000017614.4"/>
</dbReference>
<dbReference type="GO" id="GO:0060218">
    <property type="term" value="P:hematopoietic stem cell differentiation"/>
    <property type="evidence" value="ECO:0007669"/>
    <property type="project" value="Ensembl"/>
</dbReference>
<dbReference type="GO" id="GO:0009952">
    <property type="term" value="P:anterior/posterior pattern specification"/>
    <property type="evidence" value="ECO:0007669"/>
    <property type="project" value="Ensembl"/>
</dbReference>
<keyword evidence="2" id="KW-1017">Isopeptide bond</keyword>
<feature type="compositionally biased region" description="Basic and acidic residues" evidence="10">
    <location>
        <begin position="383"/>
        <end position="446"/>
    </location>
</feature>
<protein>
    <submittedName>
        <fullName evidence="12">MLLT3 super elongation complex subunit</fullName>
    </submittedName>
</protein>
<gene>
    <name evidence="12" type="primary">MLLT3</name>
</gene>
<dbReference type="Gene3D" id="1.20.1270.290">
    <property type="match status" value="1"/>
</dbReference>
<evidence type="ECO:0000256" key="1">
    <source>
        <dbReference type="ARBA" id="ARBA00004123"/>
    </source>
</evidence>
<dbReference type="FunFam" id="2.60.40.1970:FF:000003">
    <property type="entry name" value="MLLT1, super elongation complex subunit"/>
    <property type="match status" value="1"/>
</dbReference>
<dbReference type="FunCoup" id="A0A803TBV9">
    <property type="interactions" value="279"/>
</dbReference>
<evidence type="ECO:0000256" key="4">
    <source>
        <dbReference type="ARBA" id="ARBA00022843"/>
    </source>
</evidence>
<evidence type="ECO:0000256" key="7">
    <source>
        <dbReference type="ARBA" id="ARBA00023163"/>
    </source>
</evidence>
<dbReference type="Pfam" id="PF03366">
    <property type="entry name" value="YEATS"/>
    <property type="match status" value="1"/>
</dbReference>
<dbReference type="InterPro" id="IPR040930">
    <property type="entry name" value="AF-9_AHD"/>
</dbReference>
<dbReference type="GO" id="GO:0140044">
    <property type="term" value="F:histone H3K18ac reader activity"/>
    <property type="evidence" value="ECO:0007669"/>
    <property type="project" value="Ensembl"/>
</dbReference>
<reference evidence="12" key="3">
    <citation type="submission" date="2025-09" db="UniProtKB">
        <authorList>
            <consortium name="Ensembl"/>
        </authorList>
    </citation>
    <scope>IDENTIFICATION</scope>
</reference>
<dbReference type="Proteomes" id="UP000001646">
    <property type="component" value="Chromosome 2"/>
</dbReference>
<dbReference type="GO" id="GO:0140030">
    <property type="term" value="F:modification-dependent protein binding"/>
    <property type="evidence" value="ECO:0007669"/>
    <property type="project" value="Ensembl"/>
</dbReference>
<evidence type="ECO:0000256" key="2">
    <source>
        <dbReference type="ARBA" id="ARBA00022499"/>
    </source>
</evidence>
<dbReference type="InterPro" id="IPR055129">
    <property type="entry name" value="YEATS_dom"/>
</dbReference>
<dbReference type="GO" id="GO:2000035">
    <property type="term" value="P:regulation of stem cell division"/>
    <property type="evidence" value="ECO:0007669"/>
    <property type="project" value="Ensembl"/>
</dbReference>
<feature type="compositionally biased region" description="Basic and acidic residues" evidence="10">
    <location>
        <begin position="347"/>
        <end position="360"/>
    </location>
</feature>
<dbReference type="Pfam" id="PF17793">
    <property type="entry name" value="AHD"/>
    <property type="match status" value="1"/>
</dbReference>
<evidence type="ECO:0000256" key="10">
    <source>
        <dbReference type="SAM" id="MobiDB-lite"/>
    </source>
</evidence>
<reference evidence="12 13" key="1">
    <citation type="submission" date="2009-12" db="EMBL/GenBank/DDBJ databases">
        <title>The Genome Sequence of Anolis carolinensis (Green Anole Lizard).</title>
        <authorList>
            <consortium name="The Genome Sequencing Platform"/>
            <person name="Di Palma F."/>
            <person name="Alfoldi J."/>
            <person name="Heiman D."/>
            <person name="Young S."/>
            <person name="Grabherr M."/>
            <person name="Johnson J."/>
            <person name="Lander E.S."/>
            <person name="Lindblad-Toh K."/>
        </authorList>
    </citation>
    <scope>NUCLEOTIDE SEQUENCE [LARGE SCALE GENOMIC DNA]</scope>
    <source>
        <strain evidence="12 13">JBL SC #1</strain>
    </source>
</reference>
<proteinExistence type="predicted"/>
<dbReference type="CDD" id="cd16906">
    <property type="entry name" value="YEATS_AF-9_like"/>
    <property type="match status" value="1"/>
</dbReference>
<dbReference type="GO" id="GO:0042393">
    <property type="term" value="F:histone binding"/>
    <property type="evidence" value="ECO:0007669"/>
    <property type="project" value="Ensembl"/>
</dbReference>
<feature type="compositionally biased region" description="Basic and acidic residues" evidence="10">
    <location>
        <begin position="506"/>
        <end position="533"/>
    </location>
</feature>
<dbReference type="Gene3D" id="2.60.40.1970">
    <property type="entry name" value="YEATS domain"/>
    <property type="match status" value="1"/>
</dbReference>
<accession>A0A803TBV9</accession>
<feature type="domain" description="YEATS" evidence="11">
    <location>
        <begin position="178"/>
        <end position="315"/>
    </location>
</feature>
<dbReference type="GO" id="GO:1902275">
    <property type="term" value="P:regulation of chromatin organization"/>
    <property type="evidence" value="ECO:0007669"/>
    <property type="project" value="Ensembl"/>
</dbReference>
<keyword evidence="8 9" id="KW-0539">Nucleus</keyword>
<feature type="compositionally biased region" description="Acidic residues" evidence="10">
    <location>
        <begin position="541"/>
        <end position="552"/>
    </location>
</feature>
<dbReference type="FunFam" id="1.20.1270.290:FF:000001">
    <property type="entry name" value="MLLT3, super elongation complex subunit"/>
    <property type="match status" value="1"/>
</dbReference>
<name>A0A803TBV9_ANOCA</name>
<dbReference type="GO" id="GO:0140072">
    <property type="term" value="F:histone H3K9ac reader activity"/>
    <property type="evidence" value="ECO:0007669"/>
    <property type="project" value="Ensembl"/>
</dbReference>
<dbReference type="GeneTree" id="ENSGT00940000155903"/>
<dbReference type="GO" id="GO:0045893">
    <property type="term" value="P:positive regulation of DNA-templated transcription"/>
    <property type="evidence" value="ECO:0000318"/>
    <property type="project" value="GO_Central"/>
</dbReference>
<comment type="subcellular location">
    <subcellularLocation>
        <location evidence="1 9">Nucleus</location>
    </subcellularLocation>
</comment>
<dbReference type="AlphaFoldDB" id="A0A803TBV9"/>
<evidence type="ECO:0000259" key="11">
    <source>
        <dbReference type="PROSITE" id="PS51037"/>
    </source>
</evidence>
<evidence type="ECO:0000256" key="5">
    <source>
        <dbReference type="ARBA" id="ARBA00023015"/>
    </source>
</evidence>
<reference evidence="12" key="2">
    <citation type="submission" date="2025-08" db="UniProtKB">
        <authorList>
            <consortium name="Ensembl"/>
        </authorList>
    </citation>
    <scope>IDENTIFICATION</scope>
</reference>
<evidence type="ECO:0000256" key="9">
    <source>
        <dbReference type="PROSITE-ProRule" id="PRU00376"/>
    </source>
</evidence>
<dbReference type="InterPro" id="IPR052790">
    <property type="entry name" value="YEATS_domain"/>
</dbReference>
<dbReference type="GO" id="GO:0006814">
    <property type="term" value="P:sodium ion transport"/>
    <property type="evidence" value="ECO:0007669"/>
    <property type="project" value="Ensembl"/>
</dbReference>
<dbReference type="PANTHER" id="PTHR47827">
    <property type="entry name" value="AHD DOMAIN-CONTAINING PROTEIN"/>
    <property type="match status" value="1"/>
</dbReference>
<keyword evidence="13" id="KW-1185">Reference proteome</keyword>
<feature type="region of interest" description="Disordered" evidence="10">
    <location>
        <begin position="325"/>
        <end position="664"/>
    </location>
</feature>
<evidence type="ECO:0000256" key="8">
    <source>
        <dbReference type="ARBA" id="ARBA00023242"/>
    </source>
</evidence>
<sequence length="754" mass="84474">MQDPTVLLTSTNTSPLKSSLPILSLSDVENANPHSERPTSICDFIPNARWHSCPVFEQEQTLQKKETLAVSSYYICLPLSFSLLPFCISSQFGTPSFSHNVPACIPLQSRLLQEQECFSGGKGGFLSPPPQPTYFLCVHISPHSIPPNKAFKMFKCEVCRGVFVCALAFSPAHCYLSLFPQCAVQVKLELGHRAQVRKKPTVEGFTHDWMVFVRGPEHSNIQHFVEKVVFHLHDSFPRPKRVCKDPPYKVEESGYAGFILPIEVYFKNKEEPKKVRFDYDLFLHLEGHPPVNHLRCEKLTFNNPTEEFRRKLLKAGGIMVMSDGTSAASGQSLHLPNLPSNSLSFSEVKKKSSHGPKDPSKSVSTSSSNSSNSFSKPHKLTKEHKEKPPKDSKEHKSAFKEPSREHIKSSKESSKKPKENKPLKDEKIVPKMAFKEPKPMSKEPKSENNILTIAGGQQQDKKAPTKRPPGMDSEDLTAKKKKKSGSEALFKSFSHAPPLILTCSTADKKQTKDKSQFKIGKVKMESEALEKKKNTLPPFDDIVDPNDSDMEENMSSKSDSEQPSPASSSSSSSSSFTPSQNNRQQGPLRSIMKDLHYSDDNEDESDEADENDNDSEMERPLNTHGGSRGRRVSLSDGSDSDSSSASSPRRHEPPPLLKTNNNQILEVKSPIKQNKSDKQIKNGDCDKAYLDELVELHRRLMTLRERHVLQQIVNLIEETGHFHITNTTFDFDLCSLDKTTVRKLQSYLETSGAS</sequence>
<feature type="compositionally biased region" description="Low complexity" evidence="10">
    <location>
        <begin position="555"/>
        <end position="579"/>
    </location>
</feature>
<dbReference type="GO" id="GO:0005829">
    <property type="term" value="C:cytosol"/>
    <property type="evidence" value="ECO:0007669"/>
    <property type="project" value="Ensembl"/>
</dbReference>
<evidence type="ECO:0000256" key="6">
    <source>
        <dbReference type="ARBA" id="ARBA00023159"/>
    </source>
</evidence>
<dbReference type="GO" id="GO:0010467">
    <property type="term" value="P:gene expression"/>
    <property type="evidence" value="ECO:0007669"/>
    <property type="project" value="Ensembl"/>
</dbReference>
<feature type="compositionally biased region" description="Low complexity" evidence="10">
    <location>
        <begin position="332"/>
        <end position="344"/>
    </location>
</feature>
<feature type="compositionally biased region" description="Polar residues" evidence="10">
    <location>
        <begin position="448"/>
        <end position="458"/>
    </location>
</feature>
<dbReference type="GO" id="GO:0007379">
    <property type="term" value="P:segment specification"/>
    <property type="evidence" value="ECO:0007669"/>
    <property type="project" value="Ensembl"/>
</dbReference>
<dbReference type="PROSITE" id="PS51037">
    <property type="entry name" value="YEATS"/>
    <property type="match status" value="1"/>
</dbReference>
<dbReference type="GO" id="GO:0140119">
    <property type="term" value="F:histone H3K27ac reader activity"/>
    <property type="evidence" value="ECO:0007669"/>
    <property type="project" value="Ensembl"/>
</dbReference>
<dbReference type="GO" id="GO:0003682">
    <property type="term" value="F:chromatin binding"/>
    <property type="evidence" value="ECO:0000318"/>
    <property type="project" value="GO_Central"/>
</dbReference>
<dbReference type="InParanoid" id="A0A803TBV9"/>
<feature type="compositionally biased region" description="Low complexity" evidence="10">
    <location>
        <begin position="361"/>
        <end position="375"/>
    </location>
</feature>
<dbReference type="GO" id="GO:2000096">
    <property type="term" value="P:positive regulation of Wnt signaling pathway, planar cell polarity pathway"/>
    <property type="evidence" value="ECO:0007669"/>
    <property type="project" value="Ensembl"/>
</dbReference>